<proteinExistence type="predicted"/>
<dbReference type="EMBL" id="OZ034819">
    <property type="protein sequence ID" value="CAL1392064.1"/>
    <property type="molecule type" value="Genomic_DNA"/>
</dbReference>
<dbReference type="AlphaFoldDB" id="A0AAV2F218"/>
<evidence type="ECO:0000313" key="2">
    <source>
        <dbReference type="Proteomes" id="UP001497516"/>
    </source>
</evidence>
<dbReference type="GO" id="GO:0010960">
    <property type="term" value="P:magnesium ion homeostasis"/>
    <property type="evidence" value="ECO:0007669"/>
    <property type="project" value="InterPro"/>
</dbReference>
<dbReference type="GO" id="GO:0030026">
    <property type="term" value="P:intracellular manganese ion homeostasis"/>
    <property type="evidence" value="ECO:0007669"/>
    <property type="project" value="TreeGrafter"/>
</dbReference>
<reference evidence="1 2" key="1">
    <citation type="submission" date="2024-04" db="EMBL/GenBank/DDBJ databases">
        <authorList>
            <person name="Fracassetti M."/>
        </authorList>
    </citation>
    <scope>NUCLEOTIDE SEQUENCE [LARGE SCALE GENOMIC DNA]</scope>
</reference>
<sequence length="112" mass="12621">MDLVLMTSSIPRVQENLPLYDLLNGFQKGHSHMVVVVRKRNKIEQLPVEGSTNTKDTASCKKSVVCLLMWICSSSAYPISKLLDYLLGHGHVALFYRVEFKTPVNFHGNEVS</sequence>
<evidence type="ECO:0000313" key="1">
    <source>
        <dbReference type="EMBL" id="CAL1392064.1"/>
    </source>
</evidence>
<protein>
    <submittedName>
        <fullName evidence="1">Uncharacterized protein</fullName>
    </submittedName>
</protein>
<dbReference type="PANTHER" id="PTHR12064:SF59">
    <property type="entry name" value="CNNM TRANSMEMBRANE DOMAIN-CONTAINING PROTEIN"/>
    <property type="match status" value="1"/>
</dbReference>
<dbReference type="Proteomes" id="UP001497516">
    <property type="component" value="Chromosome 6"/>
</dbReference>
<dbReference type="InterPro" id="IPR045095">
    <property type="entry name" value="ACDP"/>
</dbReference>
<gene>
    <name evidence="1" type="ORF">LTRI10_LOCUS32738</name>
</gene>
<dbReference type="PANTHER" id="PTHR12064">
    <property type="entry name" value="METAL TRANSPORTER CNNM"/>
    <property type="match status" value="1"/>
</dbReference>
<accession>A0AAV2F218</accession>
<organism evidence="1 2">
    <name type="scientific">Linum trigynum</name>
    <dbReference type="NCBI Taxonomy" id="586398"/>
    <lineage>
        <taxon>Eukaryota</taxon>
        <taxon>Viridiplantae</taxon>
        <taxon>Streptophyta</taxon>
        <taxon>Embryophyta</taxon>
        <taxon>Tracheophyta</taxon>
        <taxon>Spermatophyta</taxon>
        <taxon>Magnoliopsida</taxon>
        <taxon>eudicotyledons</taxon>
        <taxon>Gunneridae</taxon>
        <taxon>Pentapetalae</taxon>
        <taxon>rosids</taxon>
        <taxon>fabids</taxon>
        <taxon>Malpighiales</taxon>
        <taxon>Linaceae</taxon>
        <taxon>Linum</taxon>
    </lineage>
</organism>
<keyword evidence="2" id="KW-1185">Reference proteome</keyword>
<dbReference type="InterPro" id="IPR046342">
    <property type="entry name" value="CBS_dom_sf"/>
</dbReference>
<dbReference type="GO" id="GO:0005737">
    <property type="term" value="C:cytoplasm"/>
    <property type="evidence" value="ECO:0007669"/>
    <property type="project" value="TreeGrafter"/>
</dbReference>
<dbReference type="Gene3D" id="3.10.580.10">
    <property type="entry name" value="CBS-domain"/>
    <property type="match status" value="1"/>
</dbReference>
<name>A0AAV2F218_9ROSI</name>